<evidence type="ECO:0000313" key="2">
    <source>
        <dbReference type="EMBL" id="XCH75444.1"/>
    </source>
</evidence>
<evidence type="ECO:0000313" key="1">
    <source>
        <dbReference type="EMBL" id="XBP94743.1"/>
    </source>
</evidence>
<organism evidence="1">
    <name type="scientific">Micromonospora sp. CCTCC AA 2012012</name>
    <dbReference type="NCBI Taxonomy" id="3111921"/>
    <lineage>
        <taxon>Bacteria</taxon>
        <taxon>Bacillati</taxon>
        <taxon>Actinomycetota</taxon>
        <taxon>Actinomycetes</taxon>
        <taxon>Micromonosporales</taxon>
        <taxon>Micromonosporaceae</taxon>
        <taxon>Micromonospora</taxon>
    </lineage>
</organism>
<dbReference type="EMBL" id="CP159342">
    <property type="protein sequence ID" value="XCH75444.1"/>
    <property type="molecule type" value="Genomic_DNA"/>
</dbReference>
<reference evidence="2" key="2">
    <citation type="submission" date="2024-06" db="EMBL/GenBank/DDBJ databases">
        <title>Micromonospora mangrovi CCTCC AA 2012012 genome sequences.</title>
        <authorList>
            <person name="Gao J."/>
        </authorList>
    </citation>
    <scope>NUCLEOTIDE SEQUENCE</scope>
    <source>
        <strain evidence="2">CCTCC AA 2012012</strain>
    </source>
</reference>
<dbReference type="Pfam" id="PF13830">
    <property type="entry name" value="DUF4192"/>
    <property type="match status" value="1"/>
</dbReference>
<name>A0AAU7MB78_9ACTN</name>
<reference evidence="1" key="1">
    <citation type="submission" date="2024-01" db="EMBL/GenBank/DDBJ databases">
        <title>The genome sequence of Micromonospora mangrovi CCTCC AA 2012012.</title>
        <authorList>
            <person name="Gao J."/>
        </authorList>
    </citation>
    <scope>NUCLEOTIDE SEQUENCE</scope>
    <source>
        <strain evidence="1">CCTCC AA 2012012</strain>
    </source>
</reference>
<dbReference type="InterPro" id="IPR025447">
    <property type="entry name" value="DUF4192"/>
</dbReference>
<dbReference type="RefSeq" id="WP_350934928.1">
    <property type="nucleotide sequence ID" value="NZ_CP157762.1"/>
</dbReference>
<sequence length="335" mass="35498">MNHHDLPARLSLASPADVLAAVPYLLGFHPTHSVVTVGLTGTKVTVVSRADLPDPAEVTRWVNAFAPQQIVVLGNVSATAVIVVGYGAAPIVTPVVDVLRPRLLAAGIDLLDTLRVTDGRFYSYQCRDPRCCPVDGLPFDPTTSATAVRAIAAGQVALPDRAALVASVAAVTGPARDAMTAATRRARQRLTAVQAAGGRAAVIRLGRAAVEDTFDRYRDEHVAADDEVAWLTVLLTHIAVRDIAWEATTGTQPWHMAVWTDLTRRADPSLAAAPASLLAFAAWREGLGALAAVALDRALTADPHYRLAHILDRALRDGIPPAVLEQWPSTGEPTA</sequence>
<gene>
    <name evidence="2" type="ORF">ABUL08_04930</name>
    <name evidence="1" type="ORF">VK199_04900</name>
</gene>
<dbReference type="AlphaFoldDB" id="A0AAU7MB78"/>
<protein>
    <submittedName>
        <fullName evidence="1">DUF4192 domain-containing protein</fullName>
    </submittedName>
</protein>
<dbReference type="EMBL" id="CP157762">
    <property type="protein sequence ID" value="XBP94743.1"/>
    <property type="molecule type" value="Genomic_DNA"/>
</dbReference>
<accession>A0AAU7MB78</accession>
<proteinExistence type="predicted"/>